<comment type="caution">
    <text evidence="2">The sequence shown here is derived from an EMBL/GenBank/DDBJ whole genome shotgun (WGS) entry which is preliminary data.</text>
</comment>
<feature type="compositionally biased region" description="Polar residues" evidence="1">
    <location>
        <begin position="380"/>
        <end position="391"/>
    </location>
</feature>
<dbReference type="Proteomes" id="UP000193986">
    <property type="component" value="Unassembled WGS sequence"/>
</dbReference>
<dbReference type="InParanoid" id="A0A1Y2BJ98"/>
<feature type="region of interest" description="Disordered" evidence="1">
    <location>
        <begin position="345"/>
        <end position="398"/>
    </location>
</feature>
<accession>A0A1Y2BJ98</accession>
<feature type="region of interest" description="Disordered" evidence="1">
    <location>
        <begin position="237"/>
        <end position="274"/>
    </location>
</feature>
<dbReference type="STRING" id="71784.A0A1Y2BJ98"/>
<feature type="compositionally biased region" description="Basic and acidic residues" evidence="1">
    <location>
        <begin position="356"/>
        <end position="370"/>
    </location>
</feature>
<feature type="region of interest" description="Disordered" evidence="1">
    <location>
        <begin position="1"/>
        <end position="66"/>
    </location>
</feature>
<reference evidence="2 3" key="1">
    <citation type="submission" date="2016-07" db="EMBL/GenBank/DDBJ databases">
        <title>Pervasive Adenine N6-methylation of Active Genes in Fungi.</title>
        <authorList>
            <consortium name="DOE Joint Genome Institute"/>
            <person name="Mondo S.J."/>
            <person name="Dannebaum R.O."/>
            <person name="Kuo R.C."/>
            <person name="Labutti K."/>
            <person name="Haridas S."/>
            <person name="Kuo A."/>
            <person name="Salamov A."/>
            <person name="Ahrendt S.R."/>
            <person name="Lipzen A."/>
            <person name="Sullivan W."/>
            <person name="Andreopoulos W.B."/>
            <person name="Clum A."/>
            <person name="Lindquist E."/>
            <person name="Daum C."/>
            <person name="Ramamoorthy G.K."/>
            <person name="Gryganskyi A."/>
            <person name="Culley D."/>
            <person name="Magnuson J.K."/>
            <person name="James T.Y."/>
            <person name="O'Malley M.A."/>
            <person name="Stajich J.E."/>
            <person name="Spatafora J.W."/>
            <person name="Visel A."/>
            <person name="Grigoriev I.V."/>
        </authorList>
    </citation>
    <scope>NUCLEOTIDE SEQUENCE [LARGE SCALE GENOMIC DNA]</scope>
    <source>
        <strain evidence="2 3">68-887.2</strain>
    </source>
</reference>
<dbReference type="OrthoDB" id="660555at2759"/>
<gene>
    <name evidence="2" type="ORF">BCR39DRAFT_133709</name>
</gene>
<organism evidence="2 3">
    <name type="scientific">Naematelia encephala</name>
    <dbReference type="NCBI Taxonomy" id="71784"/>
    <lineage>
        <taxon>Eukaryota</taxon>
        <taxon>Fungi</taxon>
        <taxon>Dikarya</taxon>
        <taxon>Basidiomycota</taxon>
        <taxon>Agaricomycotina</taxon>
        <taxon>Tremellomycetes</taxon>
        <taxon>Tremellales</taxon>
        <taxon>Naemateliaceae</taxon>
        <taxon>Naematelia</taxon>
    </lineage>
</organism>
<feature type="compositionally biased region" description="Low complexity" evidence="1">
    <location>
        <begin position="238"/>
        <end position="248"/>
    </location>
</feature>
<feature type="compositionally biased region" description="Basic and acidic residues" evidence="1">
    <location>
        <begin position="263"/>
        <end position="274"/>
    </location>
</feature>
<feature type="compositionally biased region" description="Basic residues" evidence="1">
    <location>
        <begin position="7"/>
        <end position="17"/>
    </location>
</feature>
<dbReference type="EMBL" id="MCFC01000002">
    <property type="protein sequence ID" value="ORY34852.1"/>
    <property type="molecule type" value="Genomic_DNA"/>
</dbReference>
<proteinExistence type="predicted"/>
<feature type="compositionally biased region" description="Low complexity" evidence="1">
    <location>
        <begin position="44"/>
        <end position="58"/>
    </location>
</feature>
<evidence type="ECO:0000313" key="2">
    <source>
        <dbReference type="EMBL" id="ORY34852.1"/>
    </source>
</evidence>
<keyword evidence="3" id="KW-1185">Reference proteome</keyword>
<name>A0A1Y2BJ98_9TREE</name>
<sequence>MSNPEARRHKLSHPAKLKGKESPEGPVPSARSSSLIHTRRSSLPPTASNQSPSSSPRSNIVPDPSATYQSASFASKSLIELRASVPAQSPTLSFRTLPPVQRRALNPGTASTLSDYSLHGTSTGHEFTEQVDETQLAILYTQLQSREAKRRYRQSLVDIQDDWVFQREARNLVKLESTDVAEWQGRRAGSGDSVGAWFVTRELVQGERRHGRILSKGVEMVRAAAAAARVRDDVPTASRIESSVSKSSIRLRRQRTAPGSSRAKSEQRHETSRSEETAVIPLDILLFRLPRLLALSLTLSTRFDHDPSPAGVATAFSEMESNLTSEIGLWAGEIGSIVTTGLGRTIGKSMQSGGADKNDPRGEDRDDRLILGDIADYNADTKSSKVQTSLPRNDRPAT</sequence>
<evidence type="ECO:0000313" key="3">
    <source>
        <dbReference type="Proteomes" id="UP000193986"/>
    </source>
</evidence>
<evidence type="ECO:0000256" key="1">
    <source>
        <dbReference type="SAM" id="MobiDB-lite"/>
    </source>
</evidence>
<dbReference type="AlphaFoldDB" id="A0A1Y2BJ98"/>
<protein>
    <submittedName>
        <fullName evidence="2">Uncharacterized protein</fullName>
    </submittedName>
</protein>